<feature type="domain" description="Glycosyltransferase RgtA/B/C/D-like" evidence="9">
    <location>
        <begin position="68"/>
        <end position="231"/>
    </location>
</feature>
<evidence type="ECO:0000256" key="8">
    <source>
        <dbReference type="SAM" id="Phobius"/>
    </source>
</evidence>
<dbReference type="AlphaFoldDB" id="A0A433MUM3"/>
<feature type="transmembrane region" description="Helical" evidence="8">
    <location>
        <begin position="329"/>
        <end position="348"/>
    </location>
</feature>
<dbReference type="InterPro" id="IPR050297">
    <property type="entry name" value="LipidA_mod_glycosyltrf_83"/>
</dbReference>
<dbReference type="RefSeq" id="WP_126025593.1">
    <property type="nucleotide sequence ID" value="NZ_RXFT01000021.1"/>
</dbReference>
<evidence type="ECO:0000256" key="6">
    <source>
        <dbReference type="ARBA" id="ARBA00022989"/>
    </source>
</evidence>
<feature type="transmembrane region" description="Helical" evidence="8">
    <location>
        <begin position="89"/>
        <end position="107"/>
    </location>
</feature>
<evidence type="ECO:0000256" key="7">
    <source>
        <dbReference type="ARBA" id="ARBA00023136"/>
    </source>
</evidence>
<gene>
    <name evidence="10" type="ORF">EJP67_31245</name>
</gene>
<evidence type="ECO:0000256" key="5">
    <source>
        <dbReference type="ARBA" id="ARBA00022692"/>
    </source>
</evidence>
<dbReference type="PANTHER" id="PTHR33908">
    <property type="entry name" value="MANNOSYLTRANSFERASE YKCB-RELATED"/>
    <property type="match status" value="1"/>
</dbReference>
<protein>
    <submittedName>
        <fullName evidence="10">Glycosyltransferase family 39 protein</fullName>
    </submittedName>
</protein>
<feature type="transmembrane region" description="Helical" evidence="8">
    <location>
        <begin position="20"/>
        <end position="39"/>
    </location>
</feature>
<comment type="caution">
    <text evidence="10">The sequence shown here is derived from an EMBL/GenBank/DDBJ whole genome shotgun (WGS) entry which is preliminary data.</text>
</comment>
<keyword evidence="3" id="KW-0328">Glycosyltransferase</keyword>
<feature type="transmembrane region" description="Helical" evidence="8">
    <location>
        <begin position="214"/>
        <end position="233"/>
    </location>
</feature>
<accession>A0A433MUM3</accession>
<dbReference type="GO" id="GO:0016763">
    <property type="term" value="F:pentosyltransferase activity"/>
    <property type="evidence" value="ECO:0007669"/>
    <property type="project" value="TreeGrafter"/>
</dbReference>
<feature type="transmembrane region" description="Helical" evidence="8">
    <location>
        <begin position="171"/>
        <end position="194"/>
    </location>
</feature>
<keyword evidence="6 8" id="KW-1133">Transmembrane helix</keyword>
<organism evidence="10 11">
    <name type="scientific">Variovorax guangxiensis</name>
    <dbReference type="NCBI Taxonomy" id="1775474"/>
    <lineage>
        <taxon>Bacteria</taxon>
        <taxon>Pseudomonadati</taxon>
        <taxon>Pseudomonadota</taxon>
        <taxon>Betaproteobacteria</taxon>
        <taxon>Burkholderiales</taxon>
        <taxon>Comamonadaceae</taxon>
        <taxon>Variovorax</taxon>
    </lineage>
</organism>
<keyword evidence="5 8" id="KW-0812">Transmembrane</keyword>
<feature type="transmembrane region" description="Helical" evidence="8">
    <location>
        <begin position="304"/>
        <end position="323"/>
    </location>
</feature>
<keyword evidence="7 8" id="KW-0472">Membrane</keyword>
<evidence type="ECO:0000313" key="11">
    <source>
        <dbReference type="Proteomes" id="UP000281118"/>
    </source>
</evidence>
<dbReference type="Proteomes" id="UP000281118">
    <property type="component" value="Unassembled WGS sequence"/>
</dbReference>
<dbReference type="GO" id="GO:0009103">
    <property type="term" value="P:lipopolysaccharide biosynthetic process"/>
    <property type="evidence" value="ECO:0007669"/>
    <property type="project" value="UniProtKB-ARBA"/>
</dbReference>
<evidence type="ECO:0000256" key="2">
    <source>
        <dbReference type="ARBA" id="ARBA00022475"/>
    </source>
</evidence>
<dbReference type="PANTHER" id="PTHR33908:SF9">
    <property type="entry name" value="BLL5595 PROTEIN"/>
    <property type="match status" value="1"/>
</dbReference>
<comment type="subcellular location">
    <subcellularLocation>
        <location evidence="1">Cell membrane</location>
        <topology evidence="1">Multi-pass membrane protein</topology>
    </subcellularLocation>
</comment>
<proteinExistence type="predicted"/>
<feature type="transmembrane region" description="Helical" evidence="8">
    <location>
        <begin position="260"/>
        <end position="284"/>
    </location>
</feature>
<dbReference type="GO" id="GO:0005886">
    <property type="term" value="C:plasma membrane"/>
    <property type="evidence" value="ECO:0007669"/>
    <property type="project" value="UniProtKB-SubCell"/>
</dbReference>
<dbReference type="EMBL" id="RXFT01000021">
    <property type="protein sequence ID" value="RUR71530.1"/>
    <property type="molecule type" value="Genomic_DNA"/>
</dbReference>
<evidence type="ECO:0000256" key="4">
    <source>
        <dbReference type="ARBA" id="ARBA00022679"/>
    </source>
</evidence>
<keyword evidence="4 10" id="KW-0808">Transferase</keyword>
<dbReference type="OrthoDB" id="8933800at2"/>
<reference evidence="10 11" key="1">
    <citation type="submission" date="2018-12" db="EMBL/GenBank/DDBJ databases">
        <title>The genome sequences of Variovorax guangxiensis DSM 27352.</title>
        <authorList>
            <person name="Gao J."/>
            <person name="Sun J."/>
        </authorList>
    </citation>
    <scope>NUCLEOTIDE SEQUENCE [LARGE SCALE GENOMIC DNA]</scope>
    <source>
        <strain evidence="10 11">DSM 27352</strain>
    </source>
</reference>
<sequence length="532" mass="59168">MNSWLIPPGTRPTPAFARHLSLNGAVVVALLALVVLWTLPMATFYETPPWDNVEELFWGGSMQWGYYKHPPLPSWLMGLPVLLAGRQPWLTYAAGVGCGVGALYIMWRWSLGMMPPMRAALAVLLGSLVTYHVQRATIFNHNTVQLLPMAGYWWMLWRVLRRPSAGGRFDWLWLGVFAALSMLTKYSALVQFAVGAGFILREGSWRDARVRRDLLRAGGVALLLMAPHLAWLLQHGDQTIGYARHSVHPSGPLLKHVHPWPLRILLVQVARLSPMLLFVAWAWFTRERGTAQEKTPQGGFDRRFLAWATFGPLCLVLAMSVLLHMRLVASWLSTFFLPVAVWAVMVVPGLEADRWTRRRWVGTLTVAAILHIAGSFGQAWVDGVWSARHGYITRANLPSGQIAEAVQAVWHERAGDRPLRLMVGDTWFTGAVVLHMDPDVQLLIDGDPRTSPWLPPDALAREGGMVLILDTPEFRSEGALLEPLLATASCSGSLRLSWAGEDDARSVRVRWGILPGSDVQEELRGCLPAAAP</sequence>
<keyword evidence="2" id="KW-1003">Cell membrane</keyword>
<evidence type="ECO:0000313" key="10">
    <source>
        <dbReference type="EMBL" id="RUR71530.1"/>
    </source>
</evidence>
<dbReference type="InterPro" id="IPR038731">
    <property type="entry name" value="RgtA/B/C-like"/>
</dbReference>
<evidence type="ECO:0000259" key="9">
    <source>
        <dbReference type="Pfam" id="PF13231"/>
    </source>
</evidence>
<evidence type="ECO:0000256" key="3">
    <source>
        <dbReference type="ARBA" id="ARBA00022676"/>
    </source>
</evidence>
<dbReference type="Pfam" id="PF13231">
    <property type="entry name" value="PMT_2"/>
    <property type="match status" value="1"/>
</dbReference>
<name>A0A433MUM3_9BURK</name>
<evidence type="ECO:0000256" key="1">
    <source>
        <dbReference type="ARBA" id="ARBA00004651"/>
    </source>
</evidence>